<gene>
    <name evidence="2" type="ordered locus">STAUR_5225</name>
</gene>
<dbReference type="InterPro" id="IPR046909">
    <property type="entry name" value="cREC_REC"/>
</dbReference>
<dbReference type="KEGG" id="sur:STAUR_5225"/>
<dbReference type="AlphaFoldDB" id="E3FLA5"/>
<sequence length="70" mass="7716">MISFDHDLGENQGTGYDLAHWLVDQDHDGAIRMLRDFAFNVHSANPVGTANISALLNSYLKSRESGSLKP</sequence>
<keyword evidence="3" id="KW-1185">Reference proteome</keyword>
<protein>
    <recommendedName>
        <fullName evidence="1">Cyclic-phosphate processing Receiver domain-containing protein</fullName>
    </recommendedName>
</protein>
<dbReference type="RefSeq" id="WP_013376688.1">
    <property type="nucleotide sequence ID" value="NC_014623.1"/>
</dbReference>
<dbReference type="Pfam" id="PF20274">
    <property type="entry name" value="cREC_REC"/>
    <property type="match status" value="1"/>
</dbReference>
<feature type="domain" description="Cyclic-phosphate processing Receiver" evidence="1">
    <location>
        <begin position="2"/>
        <end position="57"/>
    </location>
</feature>
<accession>E3FLA5</accession>
<dbReference type="Proteomes" id="UP000001351">
    <property type="component" value="Chromosome"/>
</dbReference>
<organism evidence="2 3">
    <name type="scientific">Stigmatella aurantiaca (strain DW4/3-1)</name>
    <dbReference type="NCBI Taxonomy" id="378806"/>
    <lineage>
        <taxon>Bacteria</taxon>
        <taxon>Pseudomonadati</taxon>
        <taxon>Myxococcota</taxon>
        <taxon>Myxococcia</taxon>
        <taxon>Myxococcales</taxon>
        <taxon>Cystobacterineae</taxon>
        <taxon>Archangiaceae</taxon>
        <taxon>Stigmatella</taxon>
    </lineage>
</organism>
<dbReference type="OrthoDB" id="5124760at2"/>
<proteinExistence type="predicted"/>
<dbReference type="HOGENOM" id="CLU_2755948_0_0_7"/>
<reference evidence="2 3" key="1">
    <citation type="journal article" date="2011" name="Mol. Biol. Evol.">
        <title>Comparative genomic analysis of fruiting body formation in Myxococcales.</title>
        <authorList>
            <person name="Huntley S."/>
            <person name="Hamann N."/>
            <person name="Wegener-Feldbrugge S."/>
            <person name="Treuner-Lange A."/>
            <person name="Kube M."/>
            <person name="Reinhardt R."/>
            <person name="Klages S."/>
            <person name="Muller R."/>
            <person name="Ronning C.M."/>
            <person name="Nierman W.C."/>
            <person name="Sogaard-Andersen L."/>
        </authorList>
    </citation>
    <scope>NUCLEOTIDE SEQUENCE [LARGE SCALE GENOMIC DNA]</scope>
    <source>
        <strain evidence="2 3">DW4/3-1</strain>
    </source>
</reference>
<dbReference type="EMBL" id="CP002271">
    <property type="protein sequence ID" value="ADO72997.1"/>
    <property type="molecule type" value="Genomic_DNA"/>
</dbReference>
<dbReference type="STRING" id="378806.STAUR_5225"/>
<dbReference type="eggNOG" id="ENOG5032YS6">
    <property type="taxonomic scope" value="Bacteria"/>
</dbReference>
<evidence type="ECO:0000313" key="3">
    <source>
        <dbReference type="Proteomes" id="UP000001351"/>
    </source>
</evidence>
<name>E3FLA5_STIAD</name>
<evidence type="ECO:0000259" key="1">
    <source>
        <dbReference type="Pfam" id="PF20274"/>
    </source>
</evidence>
<evidence type="ECO:0000313" key="2">
    <source>
        <dbReference type="EMBL" id="ADO72997.1"/>
    </source>
</evidence>